<dbReference type="PANTHER" id="PTHR34355:SF1">
    <property type="entry name" value="JOSEPHIN-LIKE PROTEIN"/>
    <property type="match status" value="1"/>
</dbReference>
<reference evidence="2" key="2">
    <citation type="submission" date="2020-08" db="EMBL/GenBank/DDBJ databases">
        <title>Plant Genome Project.</title>
        <authorList>
            <person name="Zhang R.-G."/>
        </authorList>
    </citation>
    <scope>NUCLEOTIDE SEQUENCE</scope>
    <source>
        <strain evidence="2">Huo1</strain>
        <tissue evidence="2">Leaf</tissue>
    </source>
</reference>
<evidence type="ECO:0000313" key="3">
    <source>
        <dbReference type="Proteomes" id="UP000298416"/>
    </source>
</evidence>
<protein>
    <submittedName>
        <fullName evidence="2">Uncharacterized protein</fullName>
    </submittedName>
</protein>
<dbReference type="EMBL" id="PNBA02000013">
    <property type="protein sequence ID" value="KAG6403603.1"/>
    <property type="molecule type" value="Genomic_DNA"/>
</dbReference>
<accession>A0A8X8ZGB8</accession>
<dbReference type="PANTHER" id="PTHR34355">
    <property type="entry name" value="JOSEPHIN-LIKE PROTEIN"/>
    <property type="match status" value="1"/>
</dbReference>
<keyword evidence="3" id="KW-1185">Reference proteome</keyword>
<evidence type="ECO:0000313" key="2">
    <source>
        <dbReference type="EMBL" id="KAG6403603.1"/>
    </source>
</evidence>
<evidence type="ECO:0000256" key="1">
    <source>
        <dbReference type="SAM" id="MobiDB-lite"/>
    </source>
</evidence>
<comment type="caution">
    <text evidence="2">The sequence shown here is derived from an EMBL/GenBank/DDBJ whole genome shotgun (WGS) entry which is preliminary data.</text>
</comment>
<name>A0A8X8ZGB8_SALSN</name>
<gene>
    <name evidence="2" type="ORF">SASPL_135829</name>
</gene>
<dbReference type="AlphaFoldDB" id="A0A8X8ZGB8"/>
<feature type="region of interest" description="Disordered" evidence="1">
    <location>
        <begin position="1"/>
        <end position="27"/>
    </location>
</feature>
<proteinExistence type="predicted"/>
<reference evidence="2" key="1">
    <citation type="submission" date="2018-01" db="EMBL/GenBank/DDBJ databases">
        <authorList>
            <person name="Mao J.F."/>
        </authorList>
    </citation>
    <scope>NUCLEOTIDE SEQUENCE</scope>
    <source>
        <strain evidence="2">Huo1</strain>
        <tissue evidence="2">Leaf</tissue>
    </source>
</reference>
<sequence length="118" mass="12776">MFGKGSLSKQNSAAKKAVNQHPQRNGCTMRTCNFISPVRYLKHVGGKFVAVVVRITTRAPPPQRERARTSVAPIDSQRAEAIHDCIDFINSSSTLPRSNSVATSLISPSTVNPNSISL</sequence>
<dbReference type="Proteomes" id="UP000298416">
    <property type="component" value="Unassembled WGS sequence"/>
</dbReference>
<organism evidence="2">
    <name type="scientific">Salvia splendens</name>
    <name type="common">Scarlet sage</name>
    <dbReference type="NCBI Taxonomy" id="180675"/>
    <lineage>
        <taxon>Eukaryota</taxon>
        <taxon>Viridiplantae</taxon>
        <taxon>Streptophyta</taxon>
        <taxon>Embryophyta</taxon>
        <taxon>Tracheophyta</taxon>
        <taxon>Spermatophyta</taxon>
        <taxon>Magnoliopsida</taxon>
        <taxon>eudicotyledons</taxon>
        <taxon>Gunneridae</taxon>
        <taxon>Pentapetalae</taxon>
        <taxon>asterids</taxon>
        <taxon>lamiids</taxon>
        <taxon>Lamiales</taxon>
        <taxon>Lamiaceae</taxon>
        <taxon>Nepetoideae</taxon>
        <taxon>Mentheae</taxon>
        <taxon>Salviinae</taxon>
        <taxon>Salvia</taxon>
        <taxon>Salvia subgen. Calosphace</taxon>
        <taxon>core Calosphace</taxon>
    </lineage>
</organism>